<sequence>QPTYRGLFQKAISTYPSAKAIMYANMDILFTSSLARTVDKVRRVYEAKKKTQTSLKGWFVVGRRTNISVPANWTMDGERWETRMETELVRSGRLFFSYG</sequence>
<dbReference type="AlphaFoldDB" id="A0A1X0NZA5"/>
<dbReference type="GeneID" id="39984417"/>
<dbReference type="VEuPathDB" id="TriTrypDB:TM35_000101460"/>
<dbReference type="RefSeq" id="XP_028883944.1">
    <property type="nucleotide sequence ID" value="XM_029024637.1"/>
</dbReference>
<dbReference type="OrthoDB" id="251789at2759"/>
<feature type="non-terminal residue" evidence="1">
    <location>
        <position position="1"/>
    </location>
</feature>
<dbReference type="Proteomes" id="UP000192257">
    <property type="component" value="Unassembled WGS sequence"/>
</dbReference>
<evidence type="ECO:0000313" key="2">
    <source>
        <dbReference type="Proteomes" id="UP000192257"/>
    </source>
</evidence>
<organism evidence="1 2">
    <name type="scientific">Trypanosoma theileri</name>
    <dbReference type="NCBI Taxonomy" id="67003"/>
    <lineage>
        <taxon>Eukaryota</taxon>
        <taxon>Discoba</taxon>
        <taxon>Euglenozoa</taxon>
        <taxon>Kinetoplastea</taxon>
        <taxon>Metakinetoplastina</taxon>
        <taxon>Trypanosomatida</taxon>
        <taxon>Trypanosomatidae</taxon>
        <taxon>Trypanosoma</taxon>
    </lineage>
</organism>
<keyword evidence="1" id="KW-0808">Transferase</keyword>
<proteinExistence type="predicted"/>
<name>A0A1X0NZA5_9TRYP</name>
<keyword evidence="2" id="KW-1185">Reference proteome</keyword>
<dbReference type="GO" id="GO:0016740">
    <property type="term" value="F:transferase activity"/>
    <property type="evidence" value="ECO:0007669"/>
    <property type="project" value="UniProtKB-KW"/>
</dbReference>
<dbReference type="EMBL" id="NBCO01000010">
    <property type="protein sequence ID" value="ORC89878.1"/>
    <property type="molecule type" value="Genomic_DNA"/>
</dbReference>
<gene>
    <name evidence="1" type="ORF">TM35_000101460</name>
</gene>
<protein>
    <submittedName>
        <fullName evidence="1">Glycosyl transferase family 2</fullName>
    </submittedName>
</protein>
<evidence type="ECO:0000313" key="1">
    <source>
        <dbReference type="EMBL" id="ORC89878.1"/>
    </source>
</evidence>
<accession>A0A1X0NZA5</accession>
<comment type="caution">
    <text evidence="1">The sequence shown here is derived from an EMBL/GenBank/DDBJ whole genome shotgun (WGS) entry which is preliminary data.</text>
</comment>
<reference evidence="1 2" key="1">
    <citation type="submission" date="2017-03" db="EMBL/GenBank/DDBJ databases">
        <title>An alternative strategy for trypanosome survival in the mammalian bloodstream revealed through genome and transcriptome analysis of the ubiquitous bovine parasite Trypanosoma (Megatrypanum) theileri.</title>
        <authorList>
            <person name="Kelly S."/>
            <person name="Ivens A."/>
            <person name="Mott A."/>
            <person name="O'Neill E."/>
            <person name="Emms D."/>
            <person name="Macleod O."/>
            <person name="Voorheis P."/>
            <person name="Matthews J."/>
            <person name="Matthews K."/>
            <person name="Carrington M."/>
        </authorList>
    </citation>
    <scope>NUCLEOTIDE SEQUENCE [LARGE SCALE GENOMIC DNA]</scope>
    <source>
        <strain evidence="1">Edinburgh</strain>
    </source>
</reference>